<dbReference type="RefSeq" id="WP_338097815.1">
    <property type="nucleotide sequence ID" value="NZ_CP131061.1"/>
</dbReference>
<dbReference type="PROSITE" id="PS01047">
    <property type="entry name" value="HMA_1"/>
    <property type="match status" value="1"/>
</dbReference>
<dbReference type="InterPro" id="IPR006121">
    <property type="entry name" value="HMA_dom"/>
</dbReference>
<dbReference type="Gene3D" id="3.30.70.100">
    <property type="match status" value="1"/>
</dbReference>
<evidence type="ECO:0000259" key="3">
    <source>
        <dbReference type="PROSITE" id="PS50846"/>
    </source>
</evidence>
<dbReference type="InterPro" id="IPR017969">
    <property type="entry name" value="Heavy-metal-associated_CS"/>
</dbReference>
<dbReference type="GeneID" id="89227437"/>
<dbReference type="Proteomes" id="UP001304970">
    <property type="component" value="Chromosome"/>
</dbReference>
<sequence length="67" mass="7427">MQKETFKVGGMTCGHCQKRVQKAISESSGVTKTVVDVSKGEAYVEFDETKTNLNKIKEIVRNTGYQA</sequence>
<dbReference type="Pfam" id="PF00403">
    <property type="entry name" value="HMA"/>
    <property type="match status" value="1"/>
</dbReference>
<dbReference type="NCBIfam" id="TIGR00003">
    <property type="entry name" value="copper ion binding protein"/>
    <property type="match status" value="1"/>
</dbReference>
<protein>
    <submittedName>
        <fullName evidence="4">Copper chaperone CopZ</fullName>
    </submittedName>
</protein>
<dbReference type="InterPro" id="IPR001802">
    <property type="entry name" value="MerP/CopZ"/>
</dbReference>
<evidence type="ECO:0000313" key="4">
    <source>
        <dbReference type="EMBL" id="WNY26282.1"/>
    </source>
</evidence>
<evidence type="ECO:0000256" key="2">
    <source>
        <dbReference type="ARBA" id="ARBA00023008"/>
    </source>
</evidence>
<accession>A0AA96VGT9</accession>
<dbReference type="CDD" id="cd00371">
    <property type="entry name" value="HMA"/>
    <property type="match status" value="1"/>
</dbReference>
<dbReference type="PRINTS" id="PR00946">
    <property type="entry name" value="HGSCAVENGER"/>
</dbReference>
<keyword evidence="2" id="KW-0186">Copper</keyword>
<evidence type="ECO:0000256" key="1">
    <source>
        <dbReference type="ARBA" id="ARBA00022723"/>
    </source>
</evidence>
<name>A0AA96VGT9_9EURY</name>
<keyword evidence="1" id="KW-0479">Metal-binding</keyword>
<gene>
    <name evidence="4" type="primary">copZ</name>
    <name evidence="4" type="ORF">MsAm2_00420</name>
</gene>
<dbReference type="InterPro" id="IPR036163">
    <property type="entry name" value="HMA_dom_sf"/>
</dbReference>
<evidence type="ECO:0000313" key="5">
    <source>
        <dbReference type="Proteomes" id="UP001304970"/>
    </source>
</evidence>
<dbReference type="SUPFAM" id="SSF55008">
    <property type="entry name" value="HMA, heavy metal-associated domain"/>
    <property type="match status" value="1"/>
</dbReference>
<dbReference type="AlphaFoldDB" id="A0AA96VGT9"/>
<dbReference type="InterPro" id="IPR006122">
    <property type="entry name" value="HMA_Cu_ion-bd"/>
</dbReference>
<organism evidence="4 5">
    <name type="scientific">Methanolapillus ohkumae</name>
    <dbReference type="NCBI Taxonomy" id="3028298"/>
    <lineage>
        <taxon>Archaea</taxon>
        <taxon>Methanobacteriati</taxon>
        <taxon>Methanobacteriota</taxon>
        <taxon>Stenosarchaea group</taxon>
        <taxon>Methanomicrobia</taxon>
        <taxon>Methanosarcinales</taxon>
        <taxon>Methanosarcinaceae</taxon>
        <taxon>Methanolapillus</taxon>
    </lineage>
</organism>
<dbReference type="GO" id="GO:0005507">
    <property type="term" value="F:copper ion binding"/>
    <property type="evidence" value="ECO:0007669"/>
    <property type="project" value="InterPro"/>
</dbReference>
<dbReference type="FunFam" id="3.30.70.100:FF:000001">
    <property type="entry name" value="ATPase copper transporting beta"/>
    <property type="match status" value="1"/>
</dbReference>
<feature type="domain" description="HMA" evidence="3">
    <location>
        <begin position="2"/>
        <end position="67"/>
    </location>
</feature>
<proteinExistence type="predicted"/>
<dbReference type="EMBL" id="CP131061">
    <property type="protein sequence ID" value="WNY26282.1"/>
    <property type="molecule type" value="Genomic_DNA"/>
</dbReference>
<reference evidence="4 5" key="1">
    <citation type="submission" date="2023-07" db="EMBL/GenBank/DDBJ databases">
        <title>Closed genome sequence of Methanosarcinaceae archaeon Am2.</title>
        <authorList>
            <person name="Poehlein A."/>
            <person name="Protasov E."/>
            <person name="Platt K."/>
            <person name="Reeh H."/>
            <person name="Daniel R."/>
            <person name="Brune A."/>
        </authorList>
    </citation>
    <scope>NUCLEOTIDE SEQUENCE [LARGE SCALE GENOMIC DNA]</scope>
    <source>
        <strain evidence="4 5">Am2</strain>
    </source>
</reference>
<dbReference type="PROSITE" id="PS50846">
    <property type="entry name" value="HMA_2"/>
    <property type="match status" value="1"/>
</dbReference>
<keyword evidence="5" id="KW-1185">Reference proteome</keyword>